<gene>
    <name evidence="3" type="ORF">LVJ81_06025</name>
</gene>
<feature type="coiled-coil region" evidence="1">
    <location>
        <begin position="208"/>
        <end position="292"/>
    </location>
</feature>
<dbReference type="NCBIfam" id="TIGR02675">
    <property type="entry name" value="tape_meas_nterm"/>
    <property type="match status" value="1"/>
</dbReference>
<keyword evidence="1" id="KW-0175">Coiled coil</keyword>
<dbReference type="Pfam" id="PF20155">
    <property type="entry name" value="TMP_3"/>
    <property type="match status" value="1"/>
</dbReference>
<feature type="coiled-coil region" evidence="1">
    <location>
        <begin position="1291"/>
        <end position="1408"/>
    </location>
</feature>
<dbReference type="PANTHER" id="PTHR23159:SF31">
    <property type="entry name" value="CENTROSOME-ASSOCIATED PROTEIN CEP250 ISOFORM X1"/>
    <property type="match status" value="1"/>
</dbReference>
<dbReference type="EMBL" id="CP091512">
    <property type="protein sequence ID" value="UOO93580.1"/>
    <property type="molecule type" value="Genomic_DNA"/>
</dbReference>
<protein>
    <submittedName>
        <fullName evidence="3">Tape measure protein</fullName>
    </submittedName>
</protein>
<proteinExistence type="predicted"/>
<evidence type="ECO:0000313" key="3">
    <source>
        <dbReference type="EMBL" id="UOO93580.1"/>
    </source>
</evidence>
<dbReference type="RefSeq" id="WP_019957786.1">
    <property type="nucleotide sequence ID" value="NZ_CP091512.1"/>
</dbReference>
<evidence type="ECO:0000259" key="2">
    <source>
        <dbReference type="Pfam" id="PF20155"/>
    </source>
</evidence>
<name>A0ABY4ECV0_VITST</name>
<dbReference type="InterPro" id="IPR013491">
    <property type="entry name" value="Tape_meas_N"/>
</dbReference>
<feature type="coiled-coil region" evidence="1">
    <location>
        <begin position="95"/>
        <end position="171"/>
    </location>
</feature>
<evidence type="ECO:0000313" key="4">
    <source>
        <dbReference type="Proteomes" id="UP000832034"/>
    </source>
</evidence>
<keyword evidence="4" id="KW-1185">Reference proteome</keyword>
<reference evidence="3" key="1">
    <citation type="submission" date="2021-12" db="EMBL/GenBank/DDBJ databases">
        <authorList>
            <person name="Veyrier F.J."/>
        </authorList>
    </citation>
    <scope>NUCLEOTIDE SEQUENCE</scope>
    <source>
        <strain evidence="3">SAG 1488-6</strain>
    </source>
</reference>
<sequence length="1470" mass="158232">MANNIQAGIEISAEVAGINNIQRLSNEIEGLGGDASDLRQRSQALSSTFNELANKKALITQFRELKAQTNQVGSAFHQAQQQVNTLATQMRQNPSPELSAQFEEAKKAAQSLQAQHRQLQQQLQQNRNAMTQAGLSTANLGTQYGQLTAQAAQAQAELTALTAEAERLHQVATDRVLLGLDVDDRAAREIAQLTESYERLRDGGTLTNEELARATESYQRSLANLNGEAERLRIVASDRVRLGLDVDDQAAREIAQLTESYERLRDSGTLTNEELARATELYRQRLARLRSTGDQVPSSLNPIAASIRNIGKQAMAIAGVTIGFDMLRNSIQSVLQKTQEFEAIQKRFNYAFDGVEEGGHQFEYVKNVANQLGLEMMGAANGFVQLASATKDLNMTQEETKQTFEGVATAAAAMNLSADETNGVFLALSQVAGKGKVSMEELRGQIGERLTPAMGIAAKSMGVTTAELEQMVEAGISAEDFLPKFGAALEQVFAGEAAGNAATLNGQINLLKNQFNEMLNSLGQGGMADAAITVMQDIGEAMRWLETQMAASPLTGSYQDKVVSAYEGIKELALGIYEVFSTVTEQIDNTINAFTGLGGASEAEFSLMRASVEGGNVLIGAFRDGIEVVKISIEILAGVASKRFAQIARGLALITFGDLSKNFSETAQKLEADAQKHFGKAQESALAFESKASEAARRMTETQSERFKRLERESKAAYQQAANEAIAAAKSAQEAQHQANAAIGTDAEETAAKQAAEAQKAANAARVAAVRAEQDWTEAHQKIGGTAEEVTKITEPMRQAGLASQTTTAQLKQVSEALADAKGAALGLGLNLRGAASDVNPALDLVTEKIVKLQTGFHELEASGTNASWLVREAMGKMLETAGNPADIEAVKQKWREFGESGAMSALDVEKGLIQAELKLQDLKNTLTPIDLAFQNTTANATNISEALIGAKAAAQTLGVDINTAMSTPSVTMLQAAANAEKLKIGFDDLKASGANAGVVVRGAVDALLQAAKSEADIDLAKAKIKEFGQTGAMSVRDVEQGLINANMRLNDIKNTLNPVNQAFQKLGLQTKAAMGLAAKDLQAAFENVKNSGEASTESLKEGFKQAADASLASGDIQHQTWVRNQAAIYGYEVSIDNAGRASLQLASDVAASNAAQQAATQQTTESLKQQADATEGIKTATDQATSSASSYKAITYAMFDRNVINNAEAYKNMIDAVRDRMDLFNGTDVRKFFKEYNRLVDVYVQQVKRAQDATALLNQKIEEGTVNQKDLAEATATTTVNMGKLDSTTLENLNNAIDQARQKIQSLRDEAEGTRAELEAELASLQGDESKRDALEQQAKLRELNAKLQEAETAQNSQAIGDYRDAIKLQKQIYSEKQRQAQLEKERAQQQAETERLTAEQQILQEQSNQSVEIRVGEAQISTDSIANGAQQITAALQAAMNGRDQRVIDEALKQLVTQIQNELKRGGR</sequence>
<accession>A0ABY4ECV0</accession>
<reference evidence="3" key="2">
    <citation type="journal article" date="2022" name="Res Sq">
        <title>Evolution of multicellular longitudinally dividing oral cavity symbionts (Neisseriaceae).</title>
        <authorList>
            <person name="Nyongesa S."/>
            <person name="Weber P."/>
            <person name="Bernet E."/>
            <person name="Pullido F."/>
            <person name="Nieckarz M."/>
            <person name="Delaby M."/>
            <person name="Nieves C."/>
            <person name="Viehboeck T."/>
            <person name="Krause N."/>
            <person name="Rivera-Millot A."/>
            <person name="Nakamura A."/>
            <person name="Vischer N."/>
            <person name="VanNieuwenhze M."/>
            <person name="Brun Y."/>
            <person name="Cava F."/>
            <person name="Bulgheresi S."/>
            <person name="Veyrier F."/>
        </authorList>
    </citation>
    <scope>NUCLEOTIDE SEQUENCE</scope>
    <source>
        <strain evidence="3">SAG 1488-6</strain>
    </source>
</reference>
<dbReference type="Proteomes" id="UP000832034">
    <property type="component" value="Chromosome"/>
</dbReference>
<feature type="domain" description="Tape measure protein N-terminal" evidence="2">
    <location>
        <begin position="333"/>
        <end position="523"/>
    </location>
</feature>
<organism evidence="3 4">
    <name type="scientific">Vitreoscilla stercoraria</name>
    <dbReference type="NCBI Taxonomy" id="61"/>
    <lineage>
        <taxon>Bacteria</taxon>
        <taxon>Pseudomonadati</taxon>
        <taxon>Pseudomonadota</taxon>
        <taxon>Betaproteobacteria</taxon>
        <taxon>Neisseriales</taxon>
        <taxon>Neisseriaceae</taxon>
        <taxon>Vitreoscilla</taxon>
    </lineage>
</organism>
<evidence type="ECO:0000256" key="1">
    <source>
        <dbReference type="SAM" id="Coils"/>
    </source>
</evidence>
<feature type="coiled-coil region" evidence="1">
    <location>
        <begin position="715"/>
        <end position="775"/>
    </location>
</feature>
<dbReference type="PANTHER" id="PTHR23159">
    <property type="entry name" value="CENTROSOMAL PROTEIN 2"/>
    <property type="match status" value="1"/>
</dbReference>